<evidence type="ECO:0000313" key="2">
    <source>
        <dbReference type="Proteomes" id="UP000078541"/>
    </source>
</evidence>
<protein>
    <submittedName>
        <fullName evidence="1">Uncharacterized protein</fullName>
    </submittedName>
</protein>
<name>A0A195FLY7_9HYME</name>
<reference evidence="1 2" key="1">
    <citation type="submission" date="2016-03" db="EMBL/GenBank/DDBJ databases">
        <title>Trachymyrmex septentrionalis WGS genome.</title>
        <authorList>
            <person name="Nygaard S."/>
            <person name="Hu H."/>
            <person name="Boomsma J."/>
            <person name="Zhang G."/>
        </authorList>
    </citation>
    <scope>NUCLEOTIDE SEQUENCE [LARGE SCALE GENOMIC DNA]</scope>
    <source>
        <strain evidence="1">Tsep2-gDNA-1</strain>
        <tissue evidence="1">Whole body</tissue>
    </source>
</reference>
<dbReference type="Proteomes" id="UP000078541">
    <property type="component" value="Unassembled WGS sequence"/>
</dbReference>
<keyword evidence="2" id="KW-1185">Reference proteome</keyword>
<evidence type="ECO:0000313" key="1">
    <source>
        <dbReference type="EMBL" id="KYN41267.1"/>
    </source>
</evidence>
<dbReference type="EMBL" id="KQ981490">
    <property type="protein sequence ID" value="KYN41267.1"/>
    <property type="molecule type" value="Genomic_DNA"/>
</dbReference>
<accession>A0A195FLY7</accession>
<organism evidence="1 2">
    <name type="scientific">Trachymyrmex septentrionalis</name>
    <dbReference type="NCBI Taxonomy" id="34720"/>
    <lineage>
        <taxon>Eukaryota</taxon>
        <taxon>Metazoa</taxon>
        <taxon>Ecdysozoa</taxon>
        <taxon>Arthropoda</taxon>
        <taxon>Hexapoda</taxon>
        <taxon>Insecta</taxon>
        <taxon>Pterygota</taxon>
        <taxon>Neoptera</taxon>
        <taxon>Endopterygota</taxon>
        <taxon>Hymenoptera</taxon>
        <taxon>Apocrita</taxon>
        <taxon>Aculeata</taxon>
        <taxon>Formicoidea</taxon>
        <taxon>Formicidae</taxon>
        <taxon>Myrmicinae</taxon>
        <taxon>Trachymyrmex</taxon>
    </lineage>
</organism>
<gene>
    <name evidence="1" type="ORF">ALC56_04418</name>
</gene>
<sequence length="99" mass="10356">MNENGIGESSGGYAVHLVKSMLSFSNLGGVPKNILPIRNPSLSSVFAKPILVQAAGTSSKTIQSVHLVISFSSSPSLSNSTMPPLELTIPICKSSRVML</sequence>
<dbReference type="AlphaFoldDB" id="A0A195FLY7"/>
<proteinExistence type="predicted"/>